<gene>
    <name evidence="1" type="ORF">P8192_09480</name>
</gene>
<dbReference type="Proteomes" id="UP001219037">
    <property type="component" value="Chromosome"/>
</dbReference>
<accession>A0ABY8H4Q4</accession>
<evidence type="ECO:0000313" key="2">
    <source>
        <dbReference type="Proteomes" id="UP001219037"/>
    </source>
</evidence>
<sequence>MRWEALFADLEGELAAQRWQEIEATAAELTRGDRAQIALGQRLQAAVGTQVRVGLTGGGMMPMMLQSAAPEWLGGYDGAGSLIVTTRAIEMVDADLSRAAPPEEKPRVGASFAAACRSLSRRRELVAVTSVSGCVLAEGRIDLVGADYIEVTASLSGGGRRGSRLRRAIPMAAVQTVRAHRMAMD</sequence>
<keyword evidence="2" id="KW-1185">Reference proteome</keyword>
<dbReference type="RefSeq" id="WP_278156537.1">
    <property type="nucleotide sequence ID" value="NZ_CP121252.1"/>
</dbReference>
<dbReference type="EMBL" id="CP121252">
    <property type="protein sequence ID" value="WFP15632.1"/>
    <property type="molecule type" value="Genomic_DNA"/>
</dbReference>
<protein>
    <submittedName>
        <fullName evidence="1">Uncharacterized protein</fullName>
    </submittedName>
</protein>
<proteinExistence type="predicted"/>
<organism evidence="1 2">
    <name type="scientific">Citricoccus muralis</name>
    <dbReference type="NCBI Taxonomy" id="169134"/>
    <lineage>
        <taxon>Bacteria</taxon>
        <taxon>Bacillati</taxon>
        <taxon>Actinomycetota</taxon>
        <taxon>Actinomycetes</taxon>
        <taxon>Micrococcales</taxon>
        <taxon>Micrococcaceae</taxon>
        <taxon>Citricoccus</taxon>
    </lineage>
</organism>
<reference evidence="1 2" key="1">
    <citation type="submission" date="2023-04" db="EMBL/GenBank/DDBJ databases">
        <title>Funneling lignin-derived compounds into biodiesel using alkali-halophilic Citricoccus sp. P2.</title>
        <authorList>
            <person name="Luo C.-B."/>
        </authorList>
    </citation>
    <scope>NUCLEOTIDE SEQUENCE [LARGE SCALE GENOMIC DNA]</scope>
    <source>
        <strain evidence="1 2">P2</strain>
    </source>
</reference>
<name>A0ABY8H4Q4_9MICC</name>
<evidence type="ECO:0000313" key="1">
    <source>
        <dbReference type="EMBL" id="WFP15632.1"/>
    </source>
</evidence>